<feature type="region of interest" description="Disordered" evidence="1">
    <location>
        <begin position="306"/>
        <end position="341"/>
    </location>
</feature>
<gene>
    <name evidence="2" type="ORF">JKF63_05574</name>
</gene>
<proteinExistence type="predicted"/>
<feature type="region of interest" description="Disordered" evidence="1">
    <location>
        <begin position="353"/>
        <end position="408"/>
    </location>
</feature>
<feature type="compositionally biased region" description="Polar residues" evidence="1">
    <location>
        <begin position="728"/>
        <end position="753"/>
    </location>
</feature>
<feature type="region of interest" description="Disordered" evidence="1">
    <location>
        <begin position="563"/>
        <end position="588"/>
    </location>
</feature>
<feature type="compositionally biased region" description="Low complexity" evidence="1">
    <location>
        <begin position="898"/>
        <end position="910"/>
    </location>
</feature>
<feature type="region of interest" description="Disordered" evidence="1">
    <location>
        <begin position="601"/>
        <end position="791"/>
    </location>
</feature>
<feature type="compositionally biased region" description="Polar residues" evidence="1">
    <location>
        <begin position="606"/>
        <end position="616"/>
    </location>
</feature>
<feature type="region of interest" description="Disordered" evidence="1">
    <location>
        <begin position="482"/>
        <end position="530"/>
    </location>
</feature>
<dbReference type="AlphaFoldDB" id="A0A836LCT4"/>
<feature type="compositionally biased region" description="Low complexity" evidence="1">
    <location>
        <begin position="353"/>
        <end position="402"/>
    </location>
</feature>
<reference evidence="2 3" key="1">
    <citation type="submission" date="2021-02" db="EMBL/GenBank/DDBJ databases">
        <title>Porcisia hertigi Genome sequencing and assembly.</title>
        <authorList>
            <person name="Almutairi H."/>
            <person name="Gatherer D."/>
        </authorList>
    </citation>
    <scope>NUCLEOTIDE SEQUENCE [LARGE SCALE GENOMIC DNA]</scope>
    <source>
        <strain evidence="2 3">C119</strain>
    </source>
</reference>
<feature type="compositionally biased region" description="Basic and acidic residues" evidence="1">
    <location>
        <begin position="573"/>
        <end position="586"/>
    </location>
</feature>
<organism evidence="2 3">
    <name type="scientific">Porcisia hertigi</name>
    <dbReference type="NCBI Taxonomy" id="2761500"/>
    <lineage>
        <taxon>Eukaryota</taxon>
        <taxon>Discoba</taxon>
        <taxon>Euglenozoa</taxon>
        <taxon>Kinetoplastea</taxon>
        <taxon>Metakinetoplastina</taxon>
        <taxon>Trypanosomatida</taxon>
        <taxon>Trypanosomatidae</taxon>
        <taxon>Leishmaniinae</taxon>
        <taxon>Porcisia</taxon>
    </lineage>
</organism>
<feature type="compositionally biased region" description="Polar residues" evidence="1">
    <location>
        <begin position="877"/>
        <end position="886"/>
    </location>
</feature>
<evidence type="ECO:0000313" key="3">
    <source>
        <dbReference type="Proteomes" id="UP000674318"/>
    </source>
</evidence>
<feature type="region of interest" description="Disordered" evidence="1">
    <location>
        <begin position="929"/>
        <end position="949"/>
    </location>
</feature>
<dbReference type="EMBL" id="JAFJZO010000024">
    <property type="protein sequence ID" value="KAG5503435.1"/>
    <property type="molecule type" value="Genomic_DNA"/>
</dbReference>
<dbReference type="RefSeq" id="XP_067756797.1">
    <property type="nucleotide sequence ID" value="XM_067901531.1"/>
</dbReference>
<dbReference type="GeneID" id="94291608"/>
<feature type="compositionally biased region" description="Polar residues" evidence="1">
    <location>
        <begin position="563"/>
        <end position="572"/>
    </location>
</feature>
<keyword evidence="3" id="KW-1185">Reference proteome</keyword>
<feature type="compositionally biased region" description="Polar residues" evidence="1">
    <location>
        <begin position="493"/>
        <end position="504"/>
    </location>
</feature>
<feature type="region of interest" description="Disordered" evidence="1">
    <location>
        <begin position="877"/>
        <end position="910"/>
    </location>
</feature>
<dbReference type="OrthoDB" id="267815at2759"/>
<dbReference type="KEGG" id="phet:94291608"/>
<feature type="region of interest" description="Disordered" evidence="1">
    <location>
        <begin position="440"/>
        <end position="464"/>
    </location>
</feature>
<protein>
    <submittedName>
        <fullName evidence="2">Uncharacterized protein</fullName>
    </submittedName>
</protein>
<feature type="compositionally biased region" description="Polar residues" evidence="1">
    <location>
        <begin position="321"/>
        <end position="336"/>
    </location>
</feature>
<evidence type="ECO:0000313" key="2">
    <source>
        <dbReference type="EMBL" id="KAG5503435.1"/>
    </source>
</evidence>
<evidence type="ECO:0000256" key="1">
    <source>
        <dbReference type="SAM" id="MobiDB-lite"/>
    </source>
</evidence>
<dbReference type="Proteomes" id="UP000674318">
    <property type="component" value="Chromosome 24"/>
</dbReference>
<comment type="caution">
    <text evidence="2">The sequence shown here is derived from an EMBL/GenBank/DDBJ whole genome shotgun (WGS) entry which is preliminary data.</text>
</comment>
<sequence length="1008" mass="108725">MLSPYSYRSALLDLLTSSAAEPQGVEDDGVGIQAPHVHADPAPTPHPYIPSLRLNRRSAPSVAGREKQEASNTRSKTFALTAAAVPSDSPSLPVAPASETPCASANRCVIEDSVLGQGNLLARVHAVPKYAPPTAHQGSTPLRVSHVAVSEEENRSVILSFIDKCICAGVPEAVIAEQVQFMASSIKESLALHAALHAQKHQDRIREYELNELTAMLERQQLQFAQVQCQQAASSLPASAPALSSSSPTPARPAPSLSYAPLQQQEPPVCSTDEWMIDAKPFHYKSISQRLLNDTRLTYPSTDIAQEHFDHDGRTSLLPRRTTNQGPLNVNGSTGAPQPVPLFSWRARAPSYASASETPPAPAAWSDKSSCSGAAGVGSSTGHARVQPRSQSPRSRTTTAPRELPHTNETWCHNHRRHRSHHMLCSACYPSSSAEQLSSTCTAQAAPVNSHPIDGEHPGQQRGPMANYRQQYKSSLHYMKPTHASMARRETKSQSSSPLRNTSPEAARSPRDERHAKLAPLQRRGSAKCPLATRRDAPPLAAHPAAPQKLIARATHSSSLRVATALQKQSASVKDRDDSRKDELHGFHMGSNAVAVSQFERRESAPHQSDWSTPEPQRSVAPSAAVVTDESLRATPVQMPTSRMRASPWSGAPEPSLSPNGWSADTYPTKPRFSVDPEQPLYATNTSARSGRDRKVKMTTRSAAVMSTAATRRDSEKPLHSSWAAGSASPSTPEVFTSTSSLQRLAPSHSAQETAKGGQSPHPQQQQQQQRQSQVRRPRRPPPLSQASSSYPGAFTAALGAAASAAAVLDDDYSDTNVCLTSPELQLFMERSQRKLRETDRVLAQAPTPPRIASVSHSRPSPSPISIFNTSHSPTLNSTATSSFVPPSSGDAQRARSLSKGLSGLSRDAVQARRQQRLAELRWRLSNYETNSNTSNSTGARPVGTAPLTPPSSAVVIDMPPELQECTSDVFQPHVALSVPLENSPLIQISPTSSDEDQSDYDQTRVTV</sequence>
<feature type="region of interest" description="Disordered" evidence="1">
    <location>
        <begin position="986"/>
        <end position="1008"/>
    </location>
</feature>
<feature type="compositionally biased region" description="Low complexity" evidence="1">
    <location>
        <begin position="238"/>
        <end position="258"/>
    </location>
</feature>
<feature type="compositionally biased region" description="Low complexity" evidence="1">
    <location>
        <begin position="759"/>
        <end position="773"/>
    </location>
</feature>
<name>A0A836LCT4_9TRYP</name>
<accession>A0A836LCT4</accession>
<feature type="region of interest" description="Disordered" evidence="1">
    <location>
        <begin position="238"/>
        <end position="265"/>
    </location>
</feature>